<feature type="compositionally biased region" description="Polar residues" evidence="1">
    <location>
        <begin position="63"/>
        <end position="73"/>
    </location>
</feature>
<keyword evidence="2" id="KW-0732">Signal</keyword>
<proteinExistence type="predicted"/>
<reference evidence="3" key="1">
    <citation type="submission" date="2023-03" db="EMBL/GenBank/DDBJ databases">
        <title>Massive genome expansion in bonnet fungi (Mycena s.s.) driven by repeated elements and novel gene families across ecological guilds.</title>
        <authorList>
            <consortium name="Lawrence Berkeley National Laboratory"/>
            <person name="Harder C.B."/>
            <person name="Miyauchi S."/>
            <person name="Viragh M."/>
            <person name="Kuo A."/>
            <person name="Thoen E."/>
            <person name="Andreopoulos B."/>
            <person name="Lu D."/>
            <person name="Skrede I."/>
            <person name="Drula E."/>
            <person name="Henrissat B."/>
            <person name="Morin E."/>
            <person name="Kohler A."/>
            <person name="Barry K."/>
            <person name="LaButti K."/>
            <person name="Morin E."/>
            <person name="Salamov A."/>
            <person name="Lipzen A."/>
            <person name="Mereny Z."/>
            <person name="Hegedus B."/>
            <person name="Baldrian P."/>
            <person name="Stursova M."/>
            <person name="Weitz H."/>
            <person name="Taylor A."/>
            <person name="Grigoriev I.V."/>
            <person name="Nagy L.G."/>
            <person name="Martin F."/>
            <person name="Kauserud H."/>
        </authorList>
    </citation>
    <scope>NUCLEOTIDE SEQUENCE</scope>
    <source>
        <strain evidence="3">CBHHK200</strain>
    </source>
</reference>
<dbReference type="Proteomes" id="UP001218188">
    <property type="component" value="Unassembled WGS sequence"/>
</dbReference>
<keyword evidence="4" id="KW-1185">Reference proteome</keyword>
<feature type="signal peptide" evidence="2">
    <location>
        <begin position="1"/>
        <end position="20"/>
    </location>
</feature>
<feature type="chain" id="PRO_5042105382" evidence="2">
    <location>
        <begin position="21"/>
        <end position="269"/>
    </location>
</feature>
<sequence>MHFSPPLVFSILTALSGVLADNKFVLPDGSISFITIRTVNITVPGPGKANMEGKLKPYPNGDVKTNTNSTPHTLSPEDGNDTWFIAKQPNGSYNLTCSLNGMPQVLIFDLTLLLKGTTVRTNAVHTPSLPDATNWDIDLVSFDQIPPGGTFDLIFTVCVSGTNGCLTMGPGSDGSVSIQPKVDGTDGIPKSQEWIFDFIPIPIAGGGPAAAAAAAATVAKEGAADDQDIANDEVKAVTGAVNAVAGAALGGAKSVAGGVVEVAQGLDLS</sequence>
<feature type="region of interest" description="Disordered" evidence="1">
    <location>
        <begin position="50"/>
        <end position="79"/>
    </location>
</feature>
<comment type="caution">
    <text evidence="3">The sequence shown here is derived from an EMBL/GenBank/DDBJ whole genome shotgun (WGS) entry which is preliminary data.</text>
</comment>
<evidence type="ECO:0000256" key="1">
    <source>
        <dbReference type="SAM" id="MobiDB-lite"/>
    </source>
</evidence>
<accession>A0AAD6TG81</accession>
<organism evidence="3 4">
    <name type="scientific">Mycena alexandri</name>
    <dbReference type="NCBI Taxonomy" id="1745969"/>
    <lineage>
        <taxon>Eukaryota</taxon>
        <taxon>Fungi</taxon>
        <taxon>Dikarya</taxon>
        <taxon>Basidiomycota</taxon>
        <taxon>Agaricomycotina</taxon>
        <taxon>Agaricomycetes</taxon>
        <taxon>Agaricomycetidae</taxon>
        <taxon>Agaricales</taxon>
        <taxon>Marasmiineae</taxon>
        <taxon>Mycenaceae</taxon>
        <taxon>Mycena</taxon>
    </lineage>
</organism>
<name>A0AAD6TG81_9AGAR</name>
<evidence type="ECO:0000256" key="2">
    <source>
        <dbReference type="SAM" id="SignalP"/>
    </source>
</evidence>
<evidence type="ECO:0000313" key="3">
    <source>
        <dbReference type="EMBL" id="KAJ7046039.1"/>
    </source>
</evidence>
<evidence type="ECO:0000313" key="4">
    <source>
        <dbReference type="Proteomes" id="UP001218188"/>
    </source>
</evidence>
<dbReference type="AlphaFoldDB" id="A0AAD6TG81"/>
<gene>
    <name evidence="3" type="ORF">C8F04DRAFT_1173008</name>
</gene>
<dbReference type="EMBL" id="JARJCM010000003">
    <property type="protein sequence ID" value="KAJ7046039.1"/>
    <property type="molecule type" value="Genomic_DNA"/>
</dbReference>
<protein>
    <submittedName>
        <fullName evidence="3">Uncharacterized protein</fullName>
    </submittedName>
</protein>